<evidence type="ECO:0000313" key="2">
    <source>
        <dbReference type="Proteomes" id="UP000238322"/>
    </source>
</evidence>
<name>A0A2S8FE44_9BACT</name>
<evidence type="ECO:0000313" key="1">
    <source>
        <dbReference type="EMBL" id="PQO30429.1"/>
    </source>
</evidence>
<reference evidence="1 2" key="1">
    <citation type="submission" date="2018-02" db="EMBL/GenBank/DDBJ databases">
        <title>Comparative genomes isolates from brazilian mangrove.</title>
        <authorList>
            <person name="Araujo J.E."/>
            <person name="Taketani R.G."/>
            <person name="Silva M.C.P."/>
            <person name="Loureco M.V."/>
            <person name="Andreote F.D."/>
        </authorList>
    </citation>
    <scope>NUCLEOTIDE SEQUENCE [LARGE SCALE GENOMIC DNA]</scope>
    <source>
        <strain evidence="1 2">Hex-1 MGV</strain>
    </source>
</reference>
<comment type="caution">
    <text evidence="1">The sequence shown here is derived from an EMBL/GenBank/DDBJ whole genome shotgun (WGS) entry which is preliminary data.</text>
</comment>
<dbReference type="AlphaFoldDB" id="A0A2S8FE44"/>
<accession>A0A2S8FE44</accession>
<dbReference type="RefSeq" id="WP_105332334.1">
    <property type="nucleotide sequence ID" value="NZ_PUHY01000014.1"/>
</dbReference>
<proteinExistence type="predicted"/>
<sequence>MTVTSPLGVVATGFSGQQELEQKAQAAAVRRAARQETTQQAVEACSTGQAATLQTGTACEDRDAEAKDRVFDYRGYVL</sequence>
<organism evidence="1 2">
    <name type="scientific">Blastopirellula marina</name>
    <dbReference type="NCBI Taxonomy" id="124"/>
    <lineage>
        <taxon>Bacteria</taxon>
        <taxon>Pseudomonadati</taxon>
        <taxon>Planctomycetota</taxon>
        <taxon>Planctomycetia</taxon>
        <taxon>Pirellulales</taxon>
        <taxon>Pirellulaceae</taxon>
        <taxon>Blastopirellula</taxon>
    </lineage>
</organism>
<dbReference type="EMBL" id="PUHY01000014">
    <property type="protein sequence ID" value="PQO30429.1"/>
    <property type="molecule type" value="Genomic_DNA"/>
</dbReference>
<gene>
    <name evidence="1" type="ORF">C5Y83_24000</name>
</gene>
<dbReference type="Proteomes" id="UP000238322">
    <property type="component" value="Unassembled WGS sequence"/>
</dbReference>
<protein>
    <submittedName>
        <fullName evidence="1">Uncharacterized protein</fullName>
    </submittedName>
</protein>